<evidence type="ECO:0000259" key="2">
    <source>
        <dbReference type="Pfam" id="PF22548"/>
    </source>
</evidence>
<dbReference type="InterPro" id="IPR054347">
    <property type="entry name" value="TOTE_primase"/>
</dbReference>
<protein>
    <recommendedName>
        <fullName evidence="2">TOTE conflict system primase domain-containing protein</fullName>
    </recommendedName>
</protein>
<sequence length="418" mass="46596">MTPSEKIRLFRNRFRGRRDVVPRFWRSPKSGRSGYTPLCRNEWQRPRCQKGRRASACARCGHMDPVPLSDSLLWRHFSGEHILGVYPLLPDGTCHFIAADFDNHTGDRNPLRDVLAFYEVCQVQEMPCHVCRSKSGTGYHAFMFFRSPVSAAKARCAAFALLQEAEIVGPDAAVSSFDRLFPNQDRLSGKGLGNLIALPFQGSAAREGHTLFLDPATGFTGPHRNPWAYLAQMETVSETALDGLMADWGLKLPVAPRAAVYPAVQRPVQAGATPVPYPPSDFERIAAQCPFIAHCRDDAATLSEPDWYILLTVSARCRDGRRLSHRLSAPYPGYSFGETDAKIIRALTCTGPYLCRTISRISGRYCRTCPHSGRIRSPITLGRGFRGYPPPDRSASVSDLHEPRPYFRTVSRPTPPPH</sequence>
<dbReference type="EMBL" id="BEXT01000001">
    <property type="protein sequence ID" value="GBC63096.1"/>
    <property type="molecule type" value="Genomic_DNA"/>
</dbReference>
<evidence type="ECO:0000313" key="3">
    <source>
        <dbReference type="EMBL" id="GBC63096.1"/>
    </source>
</evidence>
<reference evidence="4" key="1">
    <citation type="submission" date="2017-11" db="EMBL/GenBank/DDBJ databases">
        <authorList>
            <person name="Watanabe M."/>
            <person name="Kojima H."/>
        </authorList>
    </citation>
    <scope>NUCLEOTIDE SEQUENCE [LARGE SCALE GENOMIC DNA]</scope>
    <source>
        <strain evidence="4">Tokyo 01</strain>
    </source>
</reference>
<keyword evidence="4" id="KW-1185">Reference proteome</keyword>
<proteinExistence type="predicted"/>
<organism evidence="3 4">
    <name type="scientific">Desulfonema ishimotonii</name>
    <dbReference type="NCBI Taxonomy" id="45657"/>
    <lineage>
        <taxon>Bacteria</taxon>
        <taxon>Pseudomonadati</taxon>
        <taxon>Thermodesulfobacteriota</taxon>
        <taxon>Desulfobacteria</taxon>
        <taxon>Desulfobacterales</taxon>
        <taxon>Desulfococcaceae</taxon>
        <taxon>Desulfonema</taxon>
    </lineage>
</organism>
<accession>A0A401G1L1</accession>
<dbReference type="Proteomes" id="UP000288096">
    <property type="component" value="Unassembled WGS sequence"/>
</dbReference>
<dbReference type="RefSeq" id="WP_124330215.1">
    <property type="nucleotide sequence ID" value="NZ_BEXT01000001.1"/>
</dbReference>
<evidence type="ECO:0000313" key="4">
    <source>
        <dbReference type="Proteomes" id="UP000288096"/>
    </source>
</evidence>
<name>A0A401G1L1_9BACT</name>
<dbReference type="OrthoDB" id="9804086at2"/>
<gene>
    <name evidence="3" type="ORF">DENIS_4085</name>
</gene>
<reference evidence="4" key="2">
    <citation type="submission" date="2019-01" db="EMBL/GenBank/DDBJ databases">
        <title>Genome sequence of Desulfonema ishimotonii strain Tokyo 01.</title>
        <authorList>
            <person name="Fukui M."/>
        </authorList>
    </citation>
    <scope>NUCLEOTIDE SEQUENCE [LARGE SCALE GENOMIC DNA]</scope>
    <source>
        <strain evidence="4">Tokyo 01</strain>
    </source>
</reference>
<feature type="region of interest" description="Disordered" evidence="1">
    <location>
        <begin position="380"/>
        <end position="418"/>
    </location>
</feature>
<dbReference type="Pfam" id="PF22548">
    <property type="entry name" value="AEP-TOTE"/>
    <property type="match status" value="1"/>
</dbReference>
<feature type="domain" description="TOTE conflict system primase" evidence="2">
    <location>
        <begin position="5"/>
        <end position="242"/>
    </location>
</feature>
<comment type="caution">
    <text evidence="3">The sequence shown here is derived from an EMBL/GenBank/DDBJ whole genome shotgun (WGS) entry which is preliminary data.</text>
</comment>
<dbReference type="AlphaFoldDB" id="A0A401G1L1"/>
<evidence type="ECO:0000256" key="1">
    <source>
        <dbReference type="SAM" id="MobiDB-lite"/>
    </source>
</evidence>